<name>A0ABP7ZS32_9MICO</name>
<dbReference type="EMBL" id="BAABBW010000001">
    <property type="protein sequence ID" value="GAA4169001.1"/>
    <property type="molecule type" value="Genomic_DNA"/>
</dbReference>
<dbReference type="PANTHER" id="PTHR33204">
    <property type="entry name" value="TRANSCRIPTIONAL REGULATOR, MARR FAMILY"/>
    <property type="match status" value="1"/>
</dbReference>
<evidence type="ECO:0000256" key="1">
    <source>
        <dbReference type="ARBA" id="ARBA00023015"/>
    </source>
</evidence>
<keyword evidence="3" id="KW-0804">Transcription</keyword>
<dbReference type="PANTHER" id="PTHR33204:SF18">
    <property type="entry name" value="TRANSCRIPTIONAL REGULATORY PROTEIN"/>
    <property type="match status" value="1"/>
</dbReference>
<evidence type="ECO:0000259" key="4">
    <source>
        <dbReference type="PROSITE" id="PS51118"/>
    </source>
</evidence>
<dbReference type="RefSeq" id="WP_344751694.1">
    <property type="nucleotide sequence ID" value="NZ_BAABBW010000001.1"/>
</dbReference>
<evidence type="ECO:0000256" key="2">
    <source>
        <dbReference type="ARBA" id="ARBA00023125"/>
    </source>
</evidence>
<proteinExistence type="predicted"/>
<feature type="domain" description="HTH hxlR-type" evidence="4">
    <location>
        <begin position="17"/>
        <end position="116"/>
    </location>
</feature>
<dbReference type="Gene3D" id="1.10.10.10">
    <property type="entry name" value="Winged helix-like DNA-binding domain superfamily/Winged helix DNA-binding domain"/>
    <property type="match status" value="1"/>
</dbReference>
<organism evidence="5 6">
    <name type="scientific">Gryllotalpicola koreensis</name>
    <dbReference type="NCBI Taxonomy" id="993086"/>
    <lineage>
        <taxon>Bacteria</taxon>
        <taxon>Bacillati</taxon>
        <taxon>Actinomycetota</taxon>
        <taxon>Actinomycetes</taxon>
        <taxon>Micrococcales</taxon>
        <taxon>Microbacteriaceae</taxon>
        <taxon>Gryllotalpicola</taxon>
    </lineage>
</organism>
<keyword evidence="6" id="KW-1185">Reference proteome</keyword>
<dbReference type="InterPro" id="IPR002577">
    <property type="entry name" value="HTH_HxlR"/>
</dbReference>
<evidence type="ECO:0000256" key="3">
    <source>
        <dbReference type="ARBA" id="ARBA00023163"/>
    </source>
</evidence>
<dbReference type="Proteomes" id="UP001501079">
    <property type="component" value="Unassembled WGS sequence"/>
</dbReference>
<keyword evidence="2" id="KW-0238">DNA-binding</keyword>
<protein>
    <submittedName>
        <fullName evidence="5">Helix-turn-helix domain-containing protein</fullName>
    </submittedName>
</protein>
<keyword evidence="1" id="KW-0805">Transcription regulation</keyword>
<dbReference type="InterPro" id="IPR036388">
    <property type="entry name" value="WH-like_DNA-bd_sf"/>
</dbReference>
<accession>A0ABP7ZS32</accession>
<dbReference type="SUPFAM" id="SSF46785">
    <property type="entry name" value="Winged helix' DNA-binding domain"/>
    <property type="match status" value="1"/>
</dbReference>
<evidence type="ECO:0000313" key="5">
    <source>
        <dbReference type="EMBL" id="GAA4169001.1"/>
    </source>
</evidence>
<dbReference type="InterPro" id="IPR036390">
    <property type="entry name" value="WH_DNA-bd_sf"/>
</dbReference>
<reference evidence="6" key="1">
    <citation type="journal article" date="2019" name="Int. J. Syst. Evol. Microbiol.">
        <title>The Global Catalogue of Microorganisms (GCM) 10K type strain sequencing project: providing services to taxonomists for standard genome sequencing and annotation.</title>
        <authorList>
            <consortium name="The Broad Institute Genomics Platform"/>
            <consortium name="The Broad Institute Genome Sequencing Center for Infectious Disease"/>
            <person name="Wu L."/>
            <person name="Ma J."/>
        </authorList>
    </citation>
    <scope>NUCLEOTIDE SEQUENCE [LARGE SCALE GENOMIC DNA]</scope>
    <source>
        <strain evidence="6">JCM 17591</strain>
    </source>
</reference>
<comment type="caution">
    <text evidence="5">The sequence shown here is derived from an EMBL/GenBank/DDBJ whole genome shotgun (WGS) entry which is preliminary data.</text>
</comment>
<dbReference type="PROSITE" id="PS51118">
    <property type="entry name" value="HTH_HXLR"/>
    <property type="match status" value="1"/>
</dbReference>
<dbReference type="Pfam" id="PF01638">
    <property type="entry name" value="HxlR"/>
    <property type="match status" value="1"/>
</dbReference>
<gene>
    <name evidence="5" type="ORF">GCM10022287_05000</name>
</gene>
<evidence type="ECO:0000313" key="6">
    <source>
        <dbReference type="Proteomes" id="UP001501079"/>
    </source>
</evidence>
<sequence length="176" mass="19692">MPSRGTTQAERVYNSTCTIARSLDVLGARWNLLILREAVNGITRFADFRELLGIAPDVLSDRLASLVEAGVLEKHRYQAPGDRPRDEYLLTQRGRDLKLVMAALHDWGDRYVPSEFGVTTTRRRISDGAEVHVAFVDTEGNVVPPDEVYSVPKPGTPAEAFFERRGELRERAAAVR</sequence>